<sequence>MRKLGGYDRKKCHAASLKEVTKSGCYAEKCLEAMDLAEMCMIRTNLQGNNVQQKRQIVLDWLWMHAKPNERCKNLSHKRLMAKTWMEAFCKRIGDKMPDTGALHLSSFLDKIIMFGYLKADMEDENEDVIHYSSFCHLLRDVFPFVKIPKASVCSATVPIDIVRMKWTSNPISFDKQFRCHIFGWALGATLIPHIFKKVNDKVKEDYTQVVETHGIDVQGPQSPLKRWPADFHWKFDYKNINGNREASRDGKSDHSLLNYNVSNHVDFARLYVGQHAAEDITFNGDSDPRPLLCVIAHGPFFSAAARRAARYLMDARDDWAHFLYSKWNLEKFNRCFKELEQLVVEMDLCSEVQKKLVGQIDMWQTIEWQNEADAEISVDVPPDYVAPDTEKLELQWLRSDIEKYFRSRLFLEQYKEDWASLLHPENTRRHPPERRVTWPLKEIIANKERVKERQKQLEAAGNSVGFLGQKPEGVHEDVDDMVYSGAYRRQTAVVTEVDTFEGVLPGCIVAVNLEGYYKPTHLAKVKEVTNSSFIVEWLKGSYKGKWVSWPGWTSSQIPKETVIYFDIELDENDKLRKESVQYLRRRYKELKIDLPLTWYNVRCSPIIDLNMSMEISIDLPLTWYNPIKVALVILSQLDRRAERELLKWKASLMEQIKKISPLDEQILEELAVDEKATKEDIADEIERSGRLRADATQILAAIEEQLAEQGTPPLPPMTPQHVQASLNLSQSNQSSQQKVVRAKLPKLEVKKFNGKLCKWQEFWDLFESAIHQNDGLSNIDKFSYLRSLLMEPAQSAIGGFALTSANYESAIELLKKRYGRKIIIQRALVNELLNACSVFKESDTLRLRSLYDFAETKYRALQALAVEEQSHSEVVVPVLLKKLPDSIRLTITRGKEYLQWALGDMLKALLVEVELREDHCLTQHRVGSGDEIKEPFTSSALFTPKGQDQRCAFCLGIHPPEECKVTNIEERKKLLLKFGRCFKCINKGHHACDCKVTVKCKNCKGPYNTCLCDGKSQKVSEGDNSQPVASSPSSLLVGTESKIALHTAQALIAGSVKGRMRVLFESGSQRSFVTAKAARNHGLGIVRKEWVAINTFRQVVKESGLMEVVQFDIMPLRANRSLRLEAYVVPEISNISNEHVEVVKNDYPHLRNLWFSDVC</sequence>
<dbReference type="Pfam" id="PF03564">
    <property type="entry name" value="DUF1759"/>
    <property type="match status" value="1"/>
</dbReference>
<accession>A0A2B4RHW7</accession>
<dbReference type="EMBL" id="LSMT01000437">
    <property type="protein sequence ID" value="PFX17984.1"/>
    <property type="molecule type" value="Genomic_DNA"/>
</dbReference>
<gene>
    <name evidence="1" type="ORF">AWC38_SpisGene17664</name>
</gene>
<reference evidence="2" key="1">
    <citation type="journal article" date="2017" name="bioRxiv">
        <title>Comparative analysis of the genomes of Stylophora pistillata and Acropora digitifera provides evidence for extensive differences between species of corals.</title>
        <authorList>
            <person name="Voolstra C.R."/>
            <person name="Li Y."/>
            <person name="Liew Y.J."/>
            <person name="Baumgarten S."/>
            <person name="Zoccola D."/>
            <person name="Flot J.-F."/>
            <person name="Tambutte S."/>
            <person name="Allemand D."/>
            <person name="Aranda M."/>
        </authorList>
    </citation>
    <scope>NUCLEOTIDE SEQUENCE [LARGE SCALE GENOMIC DNA]</scope>
</reference>
<dbReference type="PANTHER" id="PTHR47331">
    <property type="entry name" value="PHD-TYPE DOMAIN-CONTAINING PROTEIN"/>
    <property type="match status" value="1"/>
</dbReference>
<name>A0A2B4RHW7_STYPI</name>
<evidence type="ECO:0000313" key="1">
    <source>
        <dbReference type="EMBL" id="PFX17984.1"/>
    </source>
</evidence>
<dbReference type="OrthoDB" id="5982841at2759"/>
<proteinExistence type="predicted"/>
<dbReference type="PANTHER" id="PTHR47331:SF4">
    <property type="entry name" value="PEPTIDASE S1 DOMAIN-CONTAINING PROTEIN"/>
    <property type="match status" value="1"/>
</dbReference>
<evidence type="ECO:0008006" key="3">
    <source>
        <dbReference type="Google" id="ProtNLM"/>
    </source>
</evidence>
<protein>
    <recommendedName>
        <fullName evidence="3">CCHC-type domain-containing protein</fullName>
    </recommendedName>
</protein>
<dbReference type="InterPro" id="IPR005312">
    <property type="entry name" value="DUF1759"/>
</dbReference>
<keyword evidence="2" id="KW-1185">Reference proteome</keyword>
<dbReference type="Proteomes" id="UP000225706">
    <property type="component" value="Unassembled WGS sequence"/>
</dbReference>
<dbReference type="AlphaFoldDB" id="A0A2B4RHW7"/>
<evidence type="ECO:0000313" key="2">
    <source>
        <dbReference type="Proteomes" id="UP000225706"/>
    </source>
</evidence>
<organism evidence="1 2">
    <name type="scientific">Stylophora pistillata</name>
    <name type="common">Smooth cauliflower coral</name>
    <dbReference type="NCBI Taxonomy" id="50429"/>
    <lineage>
        <taxon>Eukaryota</taxon>
        <taxon>Metazoa</taxon>
        <taxon>Cnidaria</taxon>
        <taxon>Anthozoa</taxon>
        <taxon>Hexacorallia</taxon>
        <taxon>Scleractinia</taxon>
        <taxon>Astrocoeniina</taxon>
        <taxon>Pocilloporidae</taxon>
        <taxon>Stylophora</taxon>
    </lineage>
</organism>
<comment type="caution">
    <text evidence="1">The sequence shown here is derived from an EMBL/GenBank/DDBJ whole genome shotgun (WGS) entry which is preliminary data.</text>
</comment>